<protein>
    <recommendedName>
        <fullName evidence="7">ABC transporter substrate-binding protein PnrA-like domain-containing protein</fullName>
    </recommendedName>
</protein>
<dbReference type="Proteomes" id="UP001499843">
    <property type="component" value="Unassembled WGS sequence"/>
</dbReference>
<feature type="signal peptide" evidence="6">
    <location>
        <begin position="1"/>
        <end position="21"/>
    </location>
</feature>
<evidence type="ECO:0000256" key="4">
    <source>
        <dbReference type="ARBA" id="ARBA00023136"/>
    </source>
</evidence>
<keyword evidence="3 6" id="KW-0732">Signal</keyword>
<evidence type="ECO:0000256" key="6">
    <source>
        <dbReference type="SAM" id="SignalP"/>
    </source>
</evidence>
<dbReference type="Pfam" id="PF02608">
    <property type="entry name" value="Bmp"/>
    <property type="match status" value="1"/>
</dbReference>
<proteinExistence type="predicted"/>
<evidence type="ECO:0000256" key="3">
    <source>
        <dbReference type="ARBA" id="ARBA00022729"/>
    </source>
</evidence>
<keyword evidence="4" id="KW-0472">Membrane</keyword>
<evidence type="ECO:0000313" key="8">
    <source>
        <dbReference type="EMBL" id="GAA2214515.1"/>
    </source>
</evidence>
<evidence type="ECO:0000256" key="5">
    <source>
        <dbReference type="ARBA" id="ARBA00023288"/>
    </source>
</evidence>
<dbReference type="PANTHER" id="PTHR34296">
    <property type="entry name" value="TRANSCRIPTIONAL ACTIVATOR PROTEIN MED"/>
    <property type="match status" value="1"/>
</dbReference>
<dbReference type="RefSeq" id="WP_344492197.1">
    <property type="nucleotide sequence ID" value="NZ_BAAAQX010000041.1"/>
</dbReference>
<comment type="subcellular location">
    <subcellularLocation>
        <location evidence="1">Cell membrane</location>
    </subcellularLocation>
</comment>
<dbReference type="Gene3D" id="3.40.50.2300">
    <property type="match status" value="2"/>
</dbReference>
<gene>
    <name evidence="8" type="ORF">GCM10009850_099800</name>
</gene>
<comment type="caution">
    <text evidence="8">The sequence shown here is derived from an EMBL/GenBank/DDBJ whole genome shotgun (WGS) entry which is preliminary data.</text>
</comment>
<evidence type="ECO:0000256" key="1">
    <source>
        <dbReference type="ARBA" id="ARBA00004236"/>
    </source>
</evidence>
<name>A0ABN3CYB7_9ACTN</name>
<evidence type="ECO:0000313" key="9">
    <source>
        <dbReference type="Proteomes" id="UP001499843"/>
    </source>
</evidence>
<keyword evidence="9" id="KW-1185">Reference proteome</keyword>
<organism evidence="8 9">
    <name type="scientific">Nonomuraea monospora</name>
    <dbReference type="NCBI Taxonomy" id="568818"/>
    <lineage>
        <taxon>Bacteria</taxon>
        <taxon>Bacillati</taxon>
        <taxon>Actinomycetota</taxon>
        <taxon>Actinomycetes</taxon>
        <taxon>Streptosporangiales</taxon>
        <taxon>Streptosporangiaceae</taxon>
        <taxon>Nonomuraea</taxon>
    </lineage>
</organism>
<keyword evidence="5" id="KW-0449">Lipoprotein</keyword>
<dbReference type="PANTHER" id="PTHR34296:SF2">
    <property type="entry name" value="ABC TRANSPORTER GUANOSINE-BINDING PROTEIN NUPN"/>
    <property type="match status" value="1"/>
</dbReference>
<evidence type="ECO:0000259" key="7">
    <source>
        <dbReference type="Pfam" id="PF02608"/>
    </source>
</evidence>
<evidence type="ECO:0000256" key="2">
    <source>
        <dbReference type="ARBA" id="ARBA00022475"/>
    </source>
</evidence>
<dbReference type="InterPro" id="IPR050957">
    <property type="entry name" value="BMP_lipoprotein"/>
</dbReference>
<dbReference type="InterPro" id="IPR003760">
    <property type="entry name" value="PnrA-like"/>
</dbReference>
<feature type="domain" description="ABC transporter substrate-binding protein PnrA-like" evidence="7">
    <location>
        <begin position="78"/>
        <end position="313"/>
    </location>
</feature>
<dbReference type="PROSITE" id="PS51257">
    <property type="entry name" value="PROKAR_LIPOPROTEIN"/>
    <property type="match status" value="1"/>
</dbReference>
<keyword evidence="2" id="KW-1003">Cell membrane</keyword>
<dbReference type="CDD" id="cd06354">
    <property type="entry name" value="PBP1_PrnA-like"/>
    <property type="match status" value="1"/>
</dbReference>
<dbReference type="EMBL" id="BAAAQX010000041">
    <property type="protein sequence ID" value="GAA2214515.1"/>
    <property type="molecule type" value="Genomic_DNA"/>
</dbReference>
<accession>A0ABN3CYB7</accession>
<reference evidence="8 9" key="1">
    <citation type="journal article" date="2019" name="Int. J. Syst. Evol. Microbiol.">
        <title>The Global Catalogue of Microorganisms (GCM) 10K type strain sequencing project: providing services to taxonomists for standard genome sequencing and annotation.</title>
        <authorList>
            <consortium name="The Broad Institute Genomics Platform"/>
            <consortium name="The Broad Institute Genome Sequencing Center for Infectious Disease"/>
            <person name="Wu L."/>
            <person name="Ma J."/>
        </authorList>
    </citation>
    <scope>NUCLEOTIDE SEQUENCE [LARGE SCALE GENOMIC DNA]</scope>
    <source>
        <strain evidence="8 9">JCM 16114</strain>
    </source>
</reference>
<feature type="chain" id="PRO_5045547288" description="ABC transporter substrate-binding protein PnrA-like domain-containing protein" evidence="6">
    <location>
        <begin position="22"/>
        <end position="347"/>
    </location>
</feature>
<sequence length="347" mass="36324">MRPRTRALLLPLLLALLLATAACGSGTPQGQRKQGPEFIYITDAPIGVNQFLELGKTGTGGAAAALGGTSRTFESNDTDQSRRTNIEAAVAAWPKAIVLITFEFDDLSVEYAEAHPRQQFVLIDSCPDGEIPANLRCGVFKEYEASYLLGVEAGLLTRSGRIGTVAAIDIPFFHRWSDSFALGARSVNPKLTDQQLFVGGDNPVGDPARAKELALTITQSGADQVFAVTGGGNGGVFEAAKESGALAYGVDVDQCPQAPGSIVDNAIKRIDVVVKDLLTAVVQGKAGGTSTAYGLAENGSTVTSLTDGAASGQCVIMKHPDILERVRQARDKIVSGEIVVPDPVRAG</sequence>